<sequence>MSITLFTHNDCSLHNPEPNHPESPARIDAINDQIIRSGLDFVLVREQATAASLEDIYRAHDHAYVDELFDKAPDDGYIWLDPDTPMTSQTLAAALMAAGANLNAVDHVMQNLNHQAFCAVRPPGHHATRNQAMGFCIFNNIAIAAHYAMHQYGLKRIAIIDFDVHHGNGTEDIFEDDPRVLFCSSFQKQLYPFVDENHNNEHILSIGLPPGCKSLEWREAVYNNWFPKIDQFKPQLILISAGFDGHIEDEMSQFLLKEDDYFWVTEHVKRLADKHCHGRIVSTLEGGYDLSALGRSVVAHLKAMLGNDGV</sequence>
<evidence type="ECO:0000313" key="4">
    <source>
        <dbReference type="Proteomes" id="UP000287908"/>
    </source>
</evidence>
<dbReference type="InterPro" id="IPR000286">
    <property type="entry name" value="HDACs"/>
</dbReference>
<dbReference type="PANTHER" id="PTHR10625">
    <property type="entry name" value="HISTONE DEACETYLASE HDAC1-RELATED"/>
    <property type="match status" value="1"/>
</dbReference>
<keyword evidence="4" id="KW-1185">Reference proteome</keyword>
<dbReference type="GO" id="GO:0004407">
    <property type="term" value="F:histone deacetylase activity"/>
    <property type="evidence" value="ECO:0007669"/>
    <property type="project" value="TreeGrafter"/>
</dbReference>
<accession>A0A432Z778</accession>
<dbReference type="Proteomes" id="UP000287908">
    <property type="component" value="Unassembled WGS sequence"/>
</dbReference>
<protein>
    <submittedName>
        <fullName evidence="3">Deacetylase</fullName>
    </submittedName>
</protein>
<dbReference type="InterPro" id="IPR023801">
    <property type="entry name" value="His_deacetylse_dom"/>
</dbReference>
<dbReference type="InterPro" id="IPR037138">
    <property type="entry name" value="His_deacetylse_dom_sf"/>
</dbReference>
<feature type="domain" description="Histone deacetylase" evidence="2">
    <location>
        <begin position="20"/>
        <end position="304"/>
    </location>
</feature>
<gene>
    <name evidence="3" type="ORF">CWI81_12075</name>
</gene>
<dbReference type="CDD" id="cd11599">
    <property type="entry name" value="HDAC_classII_2"/>
    <property type="match status" value="1"/>
</dbReference>
<comment type="caution">
    <text evidence="3">The sequence shown here is derived from an EMBL/GenBank/DDBJ whole genome shotgun (WGS) entry which is preliminary data.</text>
</comment>
<dbReference type="PANTHER" id="PTHR10625:SF10">
    <property type="entry name" value="HISTONE DEACETYLASE HDAC1"/>
    <property type="match status" value="1"/>
</dbReference>
<dbReference type="Pfam" id="PF00850">
    <property type="entry name" value="Hist_deacetyl"/>
    <property type="match status" value="1"/>
</dbReference>
<dbReference type="PRINTS" id="PR01270">
    <property type="entry name" value="HDASUPER"/>
</dbReference>
<dbReference type="SUPFAM" id="SSF52768">
    <property type="entry name" value="Arginase/deacetylase"/>
    <property type="match status" value="1"/>
</dbReference>
<dbReference type="EMBL" id="PIQF01000004">
    <property type="protein sequence ID" value="RUO73751.1"/>
    <property type="molecule type" value="Genomic_DNA"/>
</dbReference>
<dbReference type="OrthoDB" id="9808367at2"/>
<organism evidence="3 4">
    <name type="scientific">Idiomarina seosinensis</name>
    <dbReference type="NCBI Taxonomy" id="281739"/>
    <lineage>
        <taxon>Bacteria</taxon>
        <taxon>Pseudomonadati</taxon>
        <taxon>Pseudomonadota</taxon>
        <taxon>Gammaproteobacteria</taxon>
        <taxon>Alteromonadales</taxon>
        <taxon>Idiomarinaceae</taxon>
        <taxon>Idiomarina</taxon>
    </lineage>
</organism>
<reference evidence="3 4" key="1">
    <citation type="journal article" date="2011" name="Front. Microbiol.">
        <title>Genomic signatures of strain selection and enhancement in Bacillus atrophaeus var. globigii, a historical biowarfare simulant.</title>
        <authorList>
            <person name="Gibbons H.S."/>
            <person name="Broomall S.M."/>
            <person name="McNew L.A."/>
            <person name="Daligault H."/>
            <person name="Chapman C."/>
            <person name="Bruce D."/>
            <person name="Karavis M."/>
            <person name="Krepps M."/>
            <person name="McGregor P.A."/>
            <person name="Hong C."/>
            <person name="Park K.H."/>
            <person name="Akmal A."/>
            <person name="Feldman A."/>
            <person name="Lin J.S."/>
            <person name="Chang W.E."/>
            <person name="Higgs B.W."/>
            <person name="Demirev P."/>
            <person name="Lindquist J."/>
            <person name="Liem A."/>
            <person name="Fochler E."/>
            <person name="Read T.D."/>
            <person name="Tapia R."/>
            <person name="Johnson S."/>
            <person name="Bishop-Lilly K.A."/>
            <person name="Detter C."/>
            <person name="Han C."/>
            <person name="Sozhamannan S."/>
            <person name="Rosenzweig C.N."/>
            <person name="Skowronski E.W."/>
        </authorList>
    </citation>
    <scope>NUCLEOTIDE SEQUENCE [LARGE SCALE GENOMIC DNA]</scope>
    <source>
        <strain evidence="3 4">CL-SP19</strain>
    </source>
</reference>
<comment type="similarity">
    <text evidence="1">Belongs to the histone deacetylase family.</text>
</comment>
<dbReference type="RefSeq" id="WP_126785553.1">
    <property type="nucleotide sequence ID" value="NZ_PIQF01000004.1"/>
</dbReference>
<evidence type="ECO:0000259" key="2">
    <source>
        <dbReference type="Pfam" id="PF00850"/>
    </source>
</evidence>
<dbReference type="AlphaFoldDB" id="A0A432Z778"/>
<dbReference type="GO" id="GO:0040029">
    <property type="term" value="P:epigenetic regulation of gene expression"/>
    <property type="evidence" value="ECO:0007669"/>
    <property type="project" value="TreeGrafter"/>
</dbReference>
<dbReference type="Gene3D" id="3.40.800.20">
    <property type="entry name" value="Histone deacetylase domain"/>
    <property type="match status" value="1"/>
</dbReference>
<dbReference type="InterPro" id="IPR023696">
    <property type="entry name" value="Ureohydrolase_dom_sf"/>
</dbReference>
<name>A0A432Z778_9GAMM</name>
<evidence type="ECO:0000313" key="3">
    <source>
        <dbReference type="EMBL" id="RUO73751.1"/>
    </source>
</evidence>
<proteinExistence type="inferred from homology"/>
<evidence type="ECO:0000256" key="1">
    <source>
        <dbReference type="ARBA" id="ARBA00005947"/>
    </source>
</evidence>